<keyword evidence="3" id="KW-1185">Reference proteome</keyword>
<reference evidence="2" key="2">
    <citation type="submission" date="2020-06" db="EMBL/GenBank/DDBJ databases">
        <title>Helianthus annuus Genome sequencing and assembly Release 2.</title>
        <authorList>
            <person name="Gouzy J."/>
            <person name="Langlade N."/>
            <person name="Munos S."/>
        </authorList>
    </citation>
    <scope>NUCLEOTIDE SEQUENCE</scope>
    <source>
        <tissue evidence="2">Leaves</tissue>
    </source>
</reference>
<accession>A0A9K3I8S2</accession>
<evidence type="ECO:0000256" key="1">
    <source>
        <dbReference type="SAM" id="MobiDB-lite"/>
    </source>
</evidence>
<gene>
    <name evidence="2" type="ORF">HanXRQr2_Chr09g0401041</name>
</gene>
<dbReference type="AlphaFoldDB" id="A0A9K3I8S2"/>
<evidence type="ECO:0000313" key="3">
    <source>
        <dbReference type="Proteomes" id="UP000215914"/>
    </source>
</evidence>
<reference evidence="2" key="1">
    <citation type="journal article" date="2017" name="Nature">
        <title>The sunflower genome provides insights into oil metabolism, flowering and Asterid evolution.</title>
        <authorList>
            <person name="Badouin H."/>
            <person name="Gouzy J."/>
            <person name="Grassa C.J."/>
            <person name="Murat F."/>
            <person name="Staton S.E."/>
            <person name="Cottret L."/>
            <person name="Lelandais-Briere C."/>
            <person name="Owens G.L."/>
            <person name="Carrere S."/>
            <person name="Mayjonade B."/>
            <person name="Legrand L."/>
            <person name="Gill N."/>
            <person name="Kane N.C."/>
            <person name="Bowers J.E."/>
            <person name="Hubner S."/>
            <person name="Bellec A."/>
            <person name="Berard A."/>
            <person name="Berges H."/>
            <person name="Blanchet N."/>
            <person name="Boniface M.C."/>
            <person name="Brunel D."/>
            <person name="Catrice O."/>
            <person name="Chaidir N."/>
            <person name="Claudel C."/>
            <person name="Donnadieu C."/>
            <person name="Faraut T."/>
            <person name="Fievet G."/>
            <person name="Helmstetter N."/>
            <person name="King M."/>
            <person name="Knapp S.J."/>
            <person name="Lai Z."/>
            <person name="Le Paslier M.C."/>
            <person name="Lippi Y."/>
            <person name="Lorenzon L."/>
            <person name="Mandel J.R."/>
            <person name="Marage G."/>
            <person name="Marchand G."/>
            <person name="Marquand E."/>
            <person name="Bret-Mestries E."/>
            <person name="Morien E."/>
            <person name="Nambeesan S."/>
            <person name="Nguyen T."/>
            <person name="Pegot-Espagnet P."/>
            <person name="Pouilly N."/>
            <person name="Raftis F."/>
            <person name="Sallet E."/>
            <person name="Schiex T."/>
            <person name="Thomas J."/>
            <person name="Vandecasteele C."/>
            <person name="Vares D."/>
            <person name="Vear F."/>
            <person name="Vautrin S."/>
            <person name="Crespi M."/>
            <person name="Mangin B."/>
            <person name="Burke J.M."/>
            <person name="Salse J."/>
            <person name="Munos S."/>
            <person name="Vincourt P."/>
            <person name="Rieseberg L.H."/>
            <person name="Langlade N.B."/>
        </authorList>
    </citation>
    <scope>NUCLEOTIDE SEQUENCE</scope>
    <source>
        <tissue evidence="2">Leaves</tissue>
    </source>
</reference>
<feature type="region of interest" description="Disordered" evidence="1">
    <location>
        <begin position="1"/>
        <end position="20"/>
    </location>
</feature>
<feature type="region of interest" description="Disordered" evidence="1">
    <location>
        <begin position="37"/>
        <end position="56"/>
    </location>
</feature>
<sequence length="56" mass="5923">MDDDDSDFEDDSSRVVVGPDGSVYFGVNETGNIIITVSEASTSQDPEKDVPATSDP</sequence>
<comment type="caution">
    <text evidence="2">The sequence shown here is derived from an EMBL/GenBank/DDBJ whole genome shotgun (WGS) entry which is preliminary data.</text>
</comment>
<dbReference type="Gramene" id="mRNA:HanXRQr2_Chr09g0401041">
    <property type="protein sequence ID" value="CDS:HanXRQr2_Chr09g0401041.1"/>
    <property type="gene ID" value="HanXRQr2_Chr09g0401041"/>
</dbReference>
<organism evidence="2 3">
    <name type="scientific">Helianthus annuus</name>
    <name type="common">Common sunflower</name>
    <dbReference type="NCBI Taxonomy" id="4232"/>
    <lineage>
        <taxon>Eukaryota</taxon>
        <taxon>Viridiplantae</taxon>
        <taxon>Streptophyta</taxon>
        <taxon>Embryophyta</taxon>
        <taxon>Tracheophyta</taxon>
        <taxon>Spermatophyta</taxon>
        <taxon>Magnoliopsida</taxon>
        <taxon>eudicotyledons</taxon>
        <taxon>Gunneridae</taxon>
        <taxon>Pentapetalae</taxon>
        <taxon>asterids</taxon>
        <taxon>campanulids</taxon>
        <taxon>Asterales</taxon>
        <taxon>Asteraceae</taxon>
        <taxon>Asteroideae</taxon>
        <taxon>Heliantheae alliance</taxon>
        <taxon>Heliantheae</taxon>
        <taxon>Helianthus</taxon>
    </lineage>
</organism>
<dbReference type="EMBL" id="MNCJ02000324">
    <property type="protein sequence ID" value="KAF5791995.1"/>
    <property type="molecule type" value="Genomic_DNA"/>
</dbReference>
<proteinExistence type="predicted"/>
<dbReference type="Proteomes" id="UP000215914">
    <property type="component" value="Unassembled WGS sequence"/>
</dbReference>
<evidence type="ECO:0000313" key="2">
    <source>
        <dbReference type="EMBL" id="KAF5791995.1"/>
    </source>
</evidence>
<protein>
    <submittedName>
        <fullName evidence="2">Uncharacterized protein</fullName>
    </submittedName>
</protein>
<feature type="compositionally biased region" description="Acidic residues" evidence="1">
    <location>
        <begin position="1"/>
        <end position="10"/>
    </location>
</feature>
<name>A0A9K3I8S2_HELAN</name>